<dbReference type="Proteomes" id="UP000092671">
    <property type="component" value="Unassembled WGS sequence"/>
</dbReference>
<dbReference type="SUPFAM" id="SSF53335">
    <property type="entry name" value="S-adenosyl-L-methionine-dependent methyltransferases"/>
    <property type="match status" value="1"/>
</dbReference>
<dbReference type="RefSeq" id="WP_066894094.1">
    <property type="nucleotide sequence ID" value="NZ_LZDN01000043.1"/>
</dbReference>
<keyword evidence="1" id="KW-0540">Nuclease</keyword>
<evidence type="ECO:0000313" key="1">
    <source>
        <dbReference type="EMBL" id="OBX48694.1"/>
    </source>
</evidence>
<reference evidence="1 2" key="1">
    <citation type="submission" date="2016-06" db="EMBL/GenBank/DDBJ databases">
        <title>Draft genome of Moraxella nonliquefaciens CCUG 60284.</title>
        <authorList>
            <person name="Salva-Serra F."/>
            <person name="Engstrom-Jakobsson H."/>
            <person name="Thorell K."/>
            <person name="Gonzales-Siles L."/>
            <person name="Karlsson R."/>
            <person name="Boulund F."/>
            <person name="Engstrand L."/>
            <person name="Kristiansson E."/>
            <person name="Moore E."/>
        </authorList>
    </citation>
    <scope>NUCLEOTIDE SEQUENCE [LARGE SCALE GENOMIC DNA]</scope>
    <source>
        <strain evidence="1 2">CCUG 60284</strain>
    </source>
</reference>
<dbReference type="InterPro" id="IPR029063">
    <property type="entry name" value="SAM-dependent_MTases_sf"/>
</dbReference>
<gene>
    <name evidence="1" type="ORF">A9Z60_04715</name>
</gene>
<dbReference type="EMBL" id="LZDN01000043">
    <property type="protein sequence ID" value="OBX48694.1"/>
    <property type="molecule type" value="Genomic_DNA"/>
</dbReference>
<organism evidence="1 2">
    <name type="scientific">Moraxella nonliquefaciens</name>
    <dbReference type="NCBI Taxonomy" id="478"/>
    <lineage>
        <taxon>Bacteria</taxon>
        <taxon>Pseudomonadati</taxon>
        <taxon>Pseudomonadota</taxon>
        <taxon>Gammaproteobacteria</taxon>
        <taxon>Moraxellales</taxon>
        <taxon>Moraxellaceae</taxon>
        <taxon>Moraxella</taxon>
    </lineage>
</organism>
<keyword evidence="1" id="KW-0378">Hydrolase</keyword>
<name>A0A1B8PHK9_MORNO</name>
<dbReference type="OrthoDB" id="9782445at2"/>
<keyword evidence="1" id="KW-0255">Endonuclease</keyword>
<protein>
    <submittedName>
        <fullName evidence="1">Restriction endonuclease subunit M</fullName>
    </submittedName>
</protein>
<dbReference type="AlphaFoldDB" id="A0A1B8PHK9"/>
<dbReference type="GO" id="GO:0004519">
    <property type="term" value="F:endonuclease activity"/>
    <property type="evidence" value="ECO:0007669"/>
    <property type="project" value="UniProtKB-KW"/>
</dbReference>
<comment type="caution">
    <text evidence="1">The sequence shown here is derived from an EMBL/GenBank/DDBJ whole genome shotgun (WGS) entry which is preliminary data.</text>
</comment>
<proteinExistence type="predicted"/>
<dbReference type="Gene3D" id="3.40.50.150">
    <property type="entry name" value="Vaccinia Virus protein VP39"/>
    <property type="match status" value="1"/>
</dbReference>
<evidence type="ECO:0000313" key="2">
    <source>
        <dbReference type="Proteomes" id="UP000092671"/>
    </source>
</evidence>
<sequence length="224" mass="25659">MTDTAPIQASNKQVKSKKRVANFGEVFTAEREVHAMLDLVKIQTEQITSTFLEPACGTGNFLAEILRRKLTTALRLSQINKSQKSPKYAQLHYEKHAICAISSIYGIELLADNCDECRRRLLDLFLDHYQSHFKQTDPAVIDTAKFLLSKNIVGGNALTLKDLNGNPIVFSEWKFISDMLIQRRDYVYENLVEKTNNQLTDNQGFIPKHIQDYPPIHYLKLSEQ</sequence>
<accession>A0A1B8PHK9</accession>